<feature type="compositionally biased region" description="Basic and acidic residues" evidence="1">
    <location>
        <begin position="163"/>
        <end position="174"/>
    </location>
</feature>
<protein>
    <submittedName>
        <fullName evidence="2">Uncharacterized protein</fullName>
    </submittedName>
</protein>
<evidence type="ECO:0000313" key="2">
    <source>
        <dbReference type="EMBL" id="RUP50284.1"/>
    </source>
</evidence>
<evidence type="ECO:0000256" key="1">
    <source>
        <dbReference type="SAM" id="MobiDB-lite"/>
    </source>
</evidence>
<keyword evidence="3" id="KW-1185">Reference proteome</keyword>
<sequence length="208" mass="23969">MFDVTPRNLKQSHQANFASHSRNCILPNRAMTYEHLKQHIREIERANRRKDPYAPAYGPICHHHHHHHHHHRRHYYRHQPHRCPVFYRHELPDSIDTTTFPEGFVIDEDVQLAEVIAPSLMGDLAEIRAWGLDGDAEGMFHPTTNTDVTNDAIVIPVRESRVENQEGAGERMEMDSGTQDECGLDMGDRQEPVGVRSDDEGVDLYENA</sequence>
<dbReference type="AlphaFoldDB" id="A0A433DHG5"/>
<feature type="region of interest" description="Disordered" evidence="1">
    <location>
        <begin position="163"/>
        <end position="208"/>
    </location>
</feature>
<organism evidence="2 3">
    <name type="scientific">Jimgerdemannia flammicorona</name>
    <dbReference type="NCBI Taxonomy" id="994334"/>
    <lineage>
        <taxon>Eukaryota</taxon>
        <taxon>Fungi</taxon>
        <taxon>Fungi incertae sedis</taxon>
        <taxon>Mucoromycota</taxon>
        <taxon>Mucoromycotina</taxon>
        <taxon>Endogonomycetes</taxon>
        <taxon>Endogonales</taxon>
        <taxon>Endogonaceae</taxon>
        <taxon>Jimgerdemannia</taxon>
    </lineage>
</organism>
<reference evidence="2 3" key="1">
    <citation type="journal article" date="2018" name="New Phytol.">
        <title>Phylogenomics of Endogonaceae and evolution of mycorrhizas within Mucoromycota.</title>
        <authorList>
            <person name="Chang Y."/>
            <person name="Desiro A."/>
            <person name="Na H."/>
            <person name="Sandor L."/>
            <person name="Lipzen A."/>
            <person name="Clum A."/>
            <person name="Barry K."/>
            <person name="Grigoriev I.V."/>
            <person name="Martin F.M."/>
            <person name="Stajich J.E."/>
            <person name="Smith M.E."/>
            <person name="Bonito G."/>
            <person name="Spatafora J.W."/>
        </authorList>
    </citation>
    <scope>NUCLEOTIDE SEQUENCE [LARGE SCALE GENOMIC DNA]</scope>
    <source>
        <strain evidence="2 3">GMNB39</strain>
    </source>
</reference>
<evidence type="ECO:0000313" key="3">
    <source>
        <dbReference type="Proteomes" id="UP000268093"/>
    </source>
</evidence>
<feature type="compositionally biased region" description="Basic and acidic residues" evidence="1">
    <location>
        <begin position="186"/>
        <end position="199"/>
    </location>
</feature>
<proteinExistence type="predicted"/>
<dbReference type="Proteomes" id="UP000268093">
    <property type="component" value="Unassembled WGS sequence"/>
</dbReference>
<comment type="caution">
    <text evidence="2">The sequence shown here is derived from an EMBL/GenBank/DDBJ whole genome shotgun (WGS) entry which is preliminary data.</text>
</comment>
<gene>
    <name evidence="2" type="ORF">BC936DRAFT_139731</name>
</gene>
<accession>A0A433DHG5</accession>
<dbReference type="EMBL" id="RBNI01001568">
    <property type="protein sequence ID" value="RUP50284.1"/>
    <property type="molecule type" value="Genomic_DNA"/>
</dbReference>
<name>A0A433DHG5_9FUNG</name>